<evidence type="ECO:0000313" key="2">
    <source>
        <dbReference type="Proteomes" id="UP000095038"/>
    </source>
</evidence>
<dbReference type="AlphaFoldDB" id="A0A1D2V8V2"/>
<keyword evidence="2" id="KW-1185">Reference proteome</keyword>
<dbReference type="EMBL" id="KV454501">
    <property type="protein sequence ID" value="ODV57873.1"/>
    <property type="molecule type" value="Genomic_DNA"/>
</dbReference>
<proteinExistence type="predicted"/>
<protein>
    <submittedName>
        <fullName evidence="1">Uncharacterized protein</fullName>
    </submittedName>
</protein>
<gene>
    <name evidence="1" type="ORF">ASCRUDRAFT_73080</name>
</gene>
<dbReference type="Gene3D" id="2.60.270.60">
    <property type="match status" value="1"/>
</dbReference>
<dbReference type="InParanoid" id="A0A1D2V8V2"/>
<name>A0A1D2V8V2_9ASCO</name>
<dbReference type="GeneID" id="30965788"/>
<organism evidence="1 2">
    <name type="scientific">Ascoidea rubescens DSM 1968</name>
    <dbReference type="NCBI Taxonomy" id="1344418"/>
    <lineage>
        <taxon>Eukaryota</taxon>
        <taxon>Fungi</taxon>
        <taxon>Dikarya</taxon>
        <taxon>Ascomycota</taxon>
        <taxon>Saccharomycotina</taxon>
        <taxon>Saccharomycetes</taxon>
        <taxon>Ascoideaceae</taxon>
        <taxon>Ascoidea</taxon>
    </lineage>
</organism>
<dbReference type="Proteomes" id="UP000095038">
    <property type="component" value="Unassembled WGS sequence"/>
</dbReference>
<evidence type="ECO:0000313" key="1">
    <source>
        <dbReference type="EMBL" id="ODV57873.1"/>
    </source>
</evidence>
<reference evidence="2" key="1">
    <citation type="submission" date="2016-05" db="EMBL/GenBank/DDBJ databases">
        <title>Comparative genomics of biotechnologically important yeasts.</title>
        <authorList>
            <consortium name="DOE Joint Genome Institute"/>
            <person name="Riley R."/>
            <person name="Haridas S."/>
            <person name="Wolfe K.H."/>
            <person name="Lopes M.R."/>
            <person name="Hittinger C.T."/>
            <person name="Goker M."/>
            <person name="Salamov A."/>
            <person name="Wisecaver J."/>
            <person name="Long T.M."/>
            <person name="Aerts A.L."/>
            <person name="Barry K."/>
            <person name="Choi C."/>
            <person name="Clum A."/>
            <person name="Coughlan A.Y."/>
            <person name="Deshpande S."/>
            <person name="Douglass A.P."/>
            <person name="Hanson S.J."/>
            <person name="Klenk H.-P."/>
            <person name="Labutti K."/>
            <person name="Lapidus A."/>
            <person name="Lindquist E."/>
            <person name="Lipzen A."/>
            <person name="Meier-Kolthoff J.P."/>
            <person name="Ohm R.A."/>
            <person name="Otillar R.P."/>
            <person name="Pangilinan J."/>
            <person name="Peng Y."/>
            <person name="Rokas A."/>
            <person name="Rosa C.A."/>
            <person name="Scheuner C."/>
            <person name="Sibirny A.A."/>
            <person name="Slot J.C."/>
            <person name="Stielow J.B."/>
            <person name="Sun H."/>
            <person name="Kurtzman C.P."/>
            <person name="Blackwell M."/>
            <person name="Grigoriev I.V."/>
            <person name="Jeffries T.W."/>
        </authorList>
    </citation>
    <scope>NUCLEOTIDE SEQUENCE [LARGE SCALE GENOMIC DNA]</scope>
    <source>
        <strain evidence="2">DSM 1968</strain>
    </source>
</reference>
<accession>A0A1D2V8V2</accession>
<sequence>MNNHPASWIYSSLYPHFIIVQDTSSFNTHPKNLTADILTDPTTQINDINNNNFQILNEHPINIFPEIHYKFIDDDDQNTDLNNNNDNIIIIDFENDAKTIKSINCFSDDWQIQNIEQFQFDANSNNDNNYNNDLDNSVNLLIKGTKISPTFNTAASVSPAATTAASAAPALSDLDLHNLVALFSLRNRQLKQMMHFQLNLGCFEGSALN</sequence>
<dbReference type="RefSeq" id="XP_020044180.1">
    <property type="nucleotide sequence ID" value="XM_020192152.1"/>
</dbReference>